<dbReference type="CDD" id="cd18186">
    <property type="entry name" value="BTB_POZ_ZBTB_KLHL-like"/>
    <property type="match status" value="1"/>
</dbReference>
<dbReference type="InParanoid" id="A0A251T5E0"/>
<evidence type="ECO:0000313" key="6">
    <source>
        <dbReference type="EMBL" id="OTG06360.1"/>
    </source>
</evidence>
<dbReference type="InterPro" id="IPR045890">
    <property type="entry name" value="POB1-like"/>
</dbReference>
<sequence>MILLYYLCSHCNFVQLFSNGMRESKQCHATLRINASEEAGLMELLKFMYNNNLTVTSAPAVLDVLMVADKYDVASCIRHCRRLLRNLMITTPEIVLLYLGLPSNVLMAEALHPLTVAAKQLYAVHYKDITKFEDEILRLPLAGVEAIIASDDLQVTSEYDVYLFVLKWARSQYPNIENRRKIIMNRLVKFIRYPYMTYDELREFLYTKEFERMFAVLATCEAVAFKENARDPDYIKEIKFHRFVEREAYKYRPVKTRVQ</sequence>
<evidence type="ECO:0000256" key="1">
    <source>
        <dbReference type="ARBA" id="ARBA00002668"/>
    </source>
</evidence>
<dbReference type="AlphaFoldDB" id="A0A251T5E0"/>
<accession>A0A251T5E0</accession>
<reference evidence="6" key="2">
    <citation type="submission" date="2017-02" db="EMBL/GenBank/DDBJ databases">
        <title>Sunflower complete genome.</title>
        <authorList>
            <person name="Langlade N."/>
            <person name="Munos S."/>
        </authorList>
    </citation>
    <scope>NUCLEOTIDE SEQUENCE [LARGE SCALE GENOMIC DNA]</scope>
    <source>
        <tissue evidence="6">Leaves</tissue>
    </source>
</reference>
<dbReference type="GO" id="GO:0010114">
    <property type="term" value="P:response to red light"/>
    <property type="evidence" value="ECO:0000318"/>
    <property type="project" value="GO_Central"/>
</dbReference>
<dbReference type="EMBL" id="CM007901">
    <property type="protein sequence ID" value="OTG06360.1"/>
    <property type="molecule type" value="Genomic_DNA"/>
</dbReference>
<keyword evidence="7" id="KW-1185">Reference proteome</keyword>
<dbReference type="InterPro" id="IPR011705">
    <property type="entry name" value="BACK"/>
</dbReference>
<evidence type="ECO:0000256" key="3">
    <source>
        <dbReference type="ARBA" id="ARBA00022786"/>
    </source>
</evidence>
<dbReference type="SMART" id="SM00875">
    <property type="entry name" value="BACK"/>
    <property type="match status" value="1"/>
</dbReference>
<dbReference type="PANTHER" id="PTHR46336:SF3">
    <property type="entry name" value="BTB_POZ DOMAIN-CONTAINING PROTEIN POB1"/>
    <property type="match status" value="1"/>
</dbReference>
<evidence type="ECO:0000256" key="2">
    <source>
        <dbReference type="ARBA" id="ARBA00004906"/>
    </source>
</evidence>
<dbReference type="Gene3D" id="1.25.40.420">
    <property type="match status" value="1"/>
</dbReference>
<name>A0A251T5E0_HELAN</name>
<dbReference type="Gene3D" id="3.30.710.10">
    <property type="entry name" value="Potassium Channel Kv1.1, Chain A"/>
    <property type="match status" value="1"/>
</dbReference>
<dbReference type="FunFam" id="1.25.40.420:FF:000008">
    <property type="entry name" value="BTB/POZ domain-containing protein POB1"/>
    <property type="match status" value="1"/>
</dbReference>
<comment type="pathway">
    <text evidence="2">Protein modification; protein ubiquitination.</text>
</comment>
<keyword evidence="3" id="KW-0833">Ubl conjugation pathway</keyword>
<protein>
    <submittedName>
        <fullName evidence="5 6">BTB/POZ domain, BTB/Kelch-associated</fullName>
    </submittedName>
</protein>
<dbReference type="Gramene" id="mRNA:HanXRQr2_Chr12g0563681">
    <property type="protein sequence ID" value="mRNA:HanXRQr2_Chr12g0563681"/>
    <property type="gene ID" value="HanXRQr2_Chr12g0563681"/>
</dbReference>
<dbReference type="Pfam" id="PF21536">
    <property type="entry name" value="BTB_KLHL33"/>
    <property type="match status" value="1"/>
</dbReference>
<evidence type="ECO:0000313" key="7">
    <source>
        <dbReference type="Proteomes" id="UP000215914"/>
    </source>
</evidence>
<dbReference type="SUPFAM" id="SSF54695">
    <property type="entry name" value="POZ domain"/>
    <property type="match status" value="1"/>
</dbReference>
<reference evidence="5 7" key="1">
    <citation type="journal article" date="2017" name="Nature">
        <title>The sunflower genome provides insights into oil metabolism, flowering and Asterid evolution.</title>
        <authorList>
            <person name="Badouin H."/>
            <person name="Gouzy J."/>
            <person name="Grassa C.J."/>
            <person name="Murat F."/>
            <person name="Staton S.E."/>
            <person name="Cottret L."/>
            <person name="Lelandais-Briere C."/>
            <person name="Owens G.L."/>
            <person name="Carrere S."/>
            <person name="Mayjonade B."/>
            <person name="Legrand L."/>
            <person name="Gill N."/>
            <person name="Kane N.C."/>
            <person name="Bowers J.E."/>
            <person name="Hubner S."/>
            <person name="Bellec A."/>
            <person name="Berard A."/>
            <person name="Berges H."/>
            <person name="Blanchet N."/>
            <person name="Boniface M.C."/>
            <person name="Brunel D."/>
            <person name="Catrice O."/>
            <person name="Chaidir N."/>
            <person name="Claudel C."/>
            <person name="Donnadieu C."/>
            <person name="Faraut T."/>
            <person name="Fievet G."/>
            <person name="Helmstetter N."/>
            <person name="King M."/>
            <person name="Knapp S.J."/>
            <person name="Lai Z."/>
            <person name="Le Paslier M.C."/>
            <person name="Lippi Y."/>
            <person name="Lorenzon L."/>
            <person name="Mandel J.R."/>
            <person name="Marage G."/>
            <person name="Marchand G."/>
            <person name="Marquand E."/>
            <person name="Bret-Mestries E."/>
            <person name="Morien E."/>
            <person name="Nambeesan S."/>
            <person name="Nguyen T."/>
            <person name="Pegot-Espagnet P."/>
            <person name="Pouilly N."/>
            <person name="Raftis F."/>
            <person name="Sallet E."/>
            <person name="Schiex T."/>
            <person name="Thomas J."/>
            <person name="Vandecasteele C."/>
            <person name="Vares D."/>
            <person name="Vear F."/>
            <person name="Vautrin S."/>
            <person name="Crespi M."/>
            <person name="Mangin B."/>
            <person name="Burke J.M."/>
            <person name="Salse J."/>
            <person name="Munos S."/>
            <person name="Vincourt P."/>
            <person name="Rieseberg L.H."/>
            <person name="Langlade N.B."/>
        </authorList>
    </citation>
    <scope>NUCLEOTIDE SEQUENCE [LARGE SCALE GENOMIC DNA]</scope>
    <source>
        <strain evidence="7">cv. SF193</strain>
        <tissue evidence="5">Leaves</tissue>
    </source>
</reference>
<dbReference type="Pfam" id="PF07707">
    <property type="entry name" value="BACK"/>
    <property type="match status" value="1"/>
</dbReference>
<organism evidence="6 7">
    <name type="scientific">Helianthus annuus</name>
    <name type="common">Common sunflower</name>
    <dbReference type="NCBI Taxonomy" id="4232"/>
    <lineage>
        <taxon>Eukaryota</taxon>
        <taxon>Viridiplantae</taxon>
        <taxon>Streptophyta</taxon>
        <taxon>Embryophyta</taxon>
        <taxon>Tracheophyta</taxon>
        <taxon>Spermatophyta</taxon>
        <taxon>Magnoliopsida</taxon>
        <taxon>eudicotyledons</taxon>
        <taxon>Gunneridae</taxon>
        <taxon>Pentapetalae</taxon>
        <taxon>asterids</taxon>
        <taxon>campanulids</taxon>
        <taxon>Asterales</taxon>
        <taxon>Asteraceae</taxon>
        <taxon>Asteroideae</taxon>
        <taxon>Heliantheae alliance</taxon>
        <taxon>Heliantheae</taxon>
        <taxon>Helianthus</taxon>
    </lineage>
</organism>
<comment type="function">
    <text evidence="1">May act as a substrate-specific adapter of an E3 ubiquitin-protein ligase complex (CUL3-RBX1-BTB) which mediates the ubiquitination and subsequent proteasomal degradation of target proteins.</text>
</comment>
<dbReference type="GO" id="GO:0005634">
    <property type="term" value="C:nucleus"/>
    <property type="evidence" value="ECO:0000318"/>
    <property type="project" value="GO_Central"/>
</dbReference>
<feature type="domain" description="BACK" evidence="4">
    <location>
        <begin position="105"/>
        <end position="205"/>
    </location>
</feature>
<dbReference type="OMA" id="RESKQCH"/>
<evidence type="ECO:0000259" key="4">
    <source>
        <dbReference type="SMART" id="SM00875"/>
    </source>
</evidence>
<proteinExistence type="predicted"/>
<dbReference type="PANTHER" id="PTHR46336">
    <property type="entry name" value="OS02G0260700 PROTEIN"/>
    <property type="match status" value="1"/>
</dbReference>
<gene>
    <name evidence="6" type="ORF">HannXRQ_Chr12g0384251</name>
    <name evidence="5" type="ORF">HanXRQr2_Chr12g0563681</name>
</gene>
<dbReference type="InterPro" id="IPR011333">
    <property type="entry name" value="SKP1/BTB/POZ_sf"/>
</dbReference>
<dbReference type="STRING" id="4232.A0A251T5E0"/>
<dbReference type="EMBL" id="MNCJ02000327">
    <property type="protein sequence ID" value="KAF5779795.1"/>
    <property type="molecule type" value="Genomic_DNA"/>
</dbReference>
<evidence type="ECO:0000313" key="5">
    <source>
        <dbReference type="EMBL" id="KAF5779795.1"/>
    </source>
</evidence>
<reference evidence="5" key="3">
    <citation type="submission" date="2020-06" db="EMBL/GenBank/DDBJ databases">
        <title>Helianthus annuus Genome sequencing and assembly Release 2.</title>
        <authorList>
            <person name="Gouzy J."/>
            <person name="Langlade N."/>
            <person name="Munos S."/>
        </authorList>
    </citation>
    <scope>NUCLEOTIDE SEQUENCE</scope>
    <source>
        <tissue evidence="5">Leaves</tissue>
    </source>
</reference>
<dbReference type="Proteomes" id="UP000215914">
    <property type="component" value="Chromosome 12"/>
</dbReference>